<evidence type="ECO:0000256" key="6">
    <source>
        <dbReference type="ARBA" id="ARBA00022837"/>
    </source>
</evidence>
<keyword evidence="8" id="KW-0406">Ion transport</keyword>
<keyword evidence="4" id="KW-0109">Calcium transport</keyword>
<name>A0A022RG87_ERYGU</name>
<dbReference type="GO" id="GO:0051560">
    <property type="term" value="P:mitochondrial calcium ion homeostasis"/>
    <property type="evidence" value="ECO:0000318"/>
    <property type="project" value="GO_Central"/>
</dbReference>
<dbReference type="PANTHER" id="PTHR13462">
    <property type="entry name" value="CALCIUM UNIPORTER PROTEIN, MITOCHONDRIAL"/>
    <property type="match status" value="1"/>
</dbReference>
<evidence type="ECO:0000256" key="2">
    <source>
        <dbReference type="ARBA" id="ARBA00005653"/>
    </source>
</evidence>
<evidence type="ECO:0000256" key="9">
    <source>
        <dbReference type="ARBA" id="ARBA00023136"/>
    </source>
</evidence>
<evidence type="ECO:0000256" key="5">
    <source>
        <dbReference type="ARBA" id="ARBA00022692"/>
    </source>
</evidence>
<dbReference type="GO" id="GO:1990246">
    <property type="term" value="C:uniplex complex"/>
    <property type="evidence" value="ECO:0000318"/>
    <property type="project" value="GO_Central"/>
</dbReference>
<proteinExistence type="inferred from homology"/>
<keyword evidence="12" id="KW-1185">Reference proteome</keyword>
<dbReference type="GO" id="GO:0015292">
    <property type="term" value="F:uniporter activity"/>
    <property type="evidence" value="ECO:0000318"/>
    <property type="project" value="GO_Central"/>
</dbReference>
<dbReference type="PANTHER" id="PTHR13462:SF31">
    <property type="entry name" value="CALCIUM UNIPORTER PROTEIN 1, MITOCHONDRIAL"/>
    <property type="match status" value="1"/>
</dbReference>
<evidence type="ECO:0000256" key="3">
    <source>
        <dbReference type="ARBA" id="ARBA00022448"/>
    </source>
</evidence>
<dbReference type="STRING" id="4155.A0A022RG87"/>
<keyword evidence="7" id="KW-1133">Transmembrane helix</keyword>
<dbReference type="EMBL" id="KI630445">
    <property type="protein sequence ID" value="EYU39377.1"/>
    <property type="molecule type" value="Genomic_DNA"/>
</dbReference>
<keyword evidence="6" id="KW-0106">Calcium</keyword>
<evidence type="ECO:0000256" key="4">
    <source>
        <dbReference type="ARBA" id="ARBA00022568"/>
    </source>
</evidence>
<accession>A0A022RG87</accession>
<evidence type="ECO:0000256" key="7">
    <source>
        <dbReference type="ARBA" id="ARBA00022989"/>
    </source>
</evidence>
<dbReference type="GO" id="GO:0036444">
    <property type="term" value="P:calcium import into the mitochondrion"/>
    <property type="evidence" value="ECO:0000318"/>
    <property type="project" value="GO_Central"/>
</dbReference>
<sequence>MICKKTNYKSTQEHGSSIVSYASATPPSYCCFSLYILSLSRISITMAFRKTITQRLFSLSRMANTPAVTNCRTSSPCSAAKSASLNHPSKPNGFALDPGDDGIFRRYIHRNSAAAASPSAIRYLPTGEKLLEKLREMDISKDRIRLDGLIPPPAEAEAEMEAELEESPEANLTVADAKKILKLSQLETVKSRLKTVENDVVSYSEFLEICDNVCSSTDQSLEFAKILDESGTVIVLGNIVFLKPQQVMKAITGLLPLTITHTKLDDPRKKELQEMEKQKSTIDIDADLAVKREFKLGLGYLVVQTAAFMRLTFWELSWDVMEPICFFVTSTYFMGAYGYFMRTSKEPSFEGFYQSRFGAKQKRLMKARDFDFERYSELKKACSSS</sequence>
<reference evidence="11 12" key="1">
    <citation type="journal article" date="2013" name="Proc. Natl. Acad. Sci. U.S.A.">
        <title>Fine-scale variation in meiotic recombination in Mimulus inferred from population shotgun sequencing.</title>
        <authorList>
            <person name="Hellsten U."/>
            <person name="Wright K.M."/>
            <person name="Jenkins J."/>
            <person name="Shu S."/>
            <person name="Yuan Y."/>
            <person name="Wessler S.R."/>
            <person name="Schmutz J."/>
            <person name="Willis J.H."/>
            <person name="Rokhsar D.S."/>
        </authorList>
    </citation>
    <scope>NUCLEOTIDE SEQUENCE [LARGE SCALE GENOMIC DNA]</scope>
    <source>
        <strain evidence="12">cv. DUN x IM62</strain>
    </source>
</reference>
<dbReference type="Pfam" id="PF04678">
    <property type="entry name" value="MCU"/>
    <property type="match status" value="1"/>
</dbReference>
<protein>
    <recommendedName>
        <fullName evidence="10">Calcium uniporter protein C-terminal domain-containing protein</fullName>
    </recommendedName>
</protein>
<dbReference type="AlphaFoldDB" id="A0A022RG87"/>
<organism evidence="11 12">
    <name type="scientific">Erythranthe guttata</name>
    <name type="common">Yellow monkey flower</name>
    <name type="synonym">Mimulus guttatus</name>
    <dbReference type="NCBI Taxonomy" id="4155"/>
    <lineage>
        <taxon>Eukaryota</taxon>
        <taxon>Viridiplantae</taxon>
        <taxon>Streptophyta</taxon>
        <taxon>Embryophyta</taxon>
        <taxon>Tracheophyta</taxon>
        <taxon>Spermatophyta</taxon>
        <taxon>Magnoliopsida</taxon>
        <taxon>eudicotyledons</taxon>
        <taxon>Gunneridae</taxon>
        <taxon>Pentapetalae</taxon>
        <taxon>asterids</taxon>
        <taxon>lamiids</taxon>
        <taxon>Lamiales</taxon>
        <taxon>Phrymaceae</taxon>
        <taxon>Erythranthe</taxon>
    </lineage>
</organism>
<comment type="subcellular location">
    <subcellularLocation>
        <location evidence="1">Membrane</location>
        <topology evidence="1">Multi-pass membrane protein</topology>
    </subcellularLocation>
</comment>
<gene>
    <name evidence="11" type="ORF">MIMGU_mgv1a008091mg</name>
</gene>
<evidence type="ECO:0000256" key="8">
    <source>
        <dbReference type="ARBA" id="ARBA00023065"/>
    </source>
</evidence>
<dbReference type="eggNOG" id="KOG2966">
    <property type="taxonomic scope" value="Eukaryota"/>
</dbReference>
<dbReference type="GO" id="GO:0005262">
    <property type="term" value="F:calcium channel activity"/>
    <property type="evidence" value="ECO:0000318"/>
    <property type="project" value="GO_Central"/>
</dbReference>
<evidence type="ECO:0000313" key="12">
    <source>
        <dbReference type="Proteomes" id="UP000030748"/>
    </source>
</evidence>
<evidence type="ECO:0000256" key="1">
    <source>
        <dbReference type="ARBA" id="ARBA00004141"/>
    </source>
</evidence>
<keyword evidence="5" id="KW-0812">Transmembrane</keyword>
<evidence type="ECO:0000313" key="11">
    <source>
        <dbReference type="EMBL" id="EYU39377.1"/>
    </source>
</evidence>
<dbReference type="InterPro" id="IPR006769">
    <property type="entry name" value="MCU_C"/>
</dbReference>
<feature type="domain" description="Calcium uniporter protein C-terminal" evidence="10">
    <location>
        <begin position="218"/>
        <end position="378"/>
    </location>
</feature>
<comment type="similarity">
    <text evidence="2">Belongs to the MCU (TC 1.A.77) family.</text>
</comment>
<keyword evidence="9" id="KW-0472">Membrane</keyword>
<dbReference type="Proteomes" id="UP000030748">
    <property type="component" value="Unassembled WGS sequence"/>
</dbReference>
<dbReference type="InterPro" id="IPR039055">
    <property type="entry name" value="MCU_fam"/>
</dbReference>
<keyword evidence="3" id="KW-0813">Transport</keyword>
<evidence type="ECO:0000259" key="10">
    <source>
        <dbReference type="Pfam" id="PF04678"/>
    </source>
</evidence>